<dbReference type="Proteomes" id="UP001151760">
    <property type="component" value="Unassembled WGS sequence"/>
</dbReference>
<reference evidence="2" key="2">
    <citation type="submission" date="2022-01" db="EMBL/GenBank/DDBJ databases">
        <authorList>
            <person name="Yamashiro T."/>
            <person name="Shiraishi A."/>
            <person name="Satake H."/>
            <person name="Nakayama K."/>
        </authorList>
    </citation>
    <scope>NUCLEOTIDE SEQUENCE</scope>
</reference>
<evidence type="ECO:0000256" key="1">
    <source>
        <dbReference type="SAM" id="Phobius"/>
    </source>
</evidence>
<keyword evidence="1" id="KW-0472">Membrane</keyword>
<comment type="caution">
    <text evidence="2">The sequence shown here is derived from an EMBL/GenBank/DDBJ whole genome shotgun (WGS) entry which is preliminary data.</text>
</comment>
<keyword evidence="1" id="KW-1133">Transmembrane helix</keyword>
<protein>
    <submittedName>
        <fullName evidence="2">Uncharacterized protein</fullName>
    </submittedName>
</protein>
<gene>
    <name evidence="2" type="ORF">Tco_1093194</name>
</gene>
<proteinExistence type="predicted"/>
<feature type="transmembrane region" description="Helical" evidence="1">
    <location>
        <begin position="103"/>
        <end position="127"/>
    </location>
</feature>
<feature type="transmembrane region" description="Helical" evidence="1">
    <location>
        <begin position="139"/>
        <end position="158"/>
    </location>
</feature>
<reference evidence="2" key="1">
    <citation type="journal article" date="2022" name="Int. J. Mol. Sci.">
        <title>Draft Genome of Tanacetum Coccineum: Genomic Comparison of Closely Related Tanacetum-Family Plants.</title>
        <authorList>
            <person name="Yamashiro T."/>
            <person name="Shiraishi A."/>
            <person name="Nakayama K."/>
            <person name="Satake H."/>
        </authorList>
    </citation>
    <scope>NUCLEOTIDE SEQUENCE</scope>
</reference>
<keyword evidence="1" id="KW-0812">Transmembrane</keyword>
<keyword evidence="3" id="KW-1185">Reference proteome</keyword>
<sequence>MDSVVCIRNDTTPVETDEHRPRFEELEYTDTDIVDFEGRVGKIYDRGVHQRWLFEIKGPRVHELILEFFSTFRFGEAILSLDTVRALQFQLGGAKHRMSRREFTLAIGLHISMDIESVNITYLFAWYLRRFASGRKRGAMIYGGILLLVLMSILGYLLTPRLERQLVATAGVPEVIEGAPDVDEGAQAVPAPVQAPQPPLVAALTRTMA</sequence>
<evidence type="ECO:0000313" key="3">
    <source>
        <dbReference type="Proteomes" id="UP001151760"/>
    </source>
</evidence>
<organism evidence="2 3">
    <name type="scientific">Tanacetum coccineum</name>
    <dbReference type="NCBI Taxonomy" id="301880"/>
    <lineage>
        <taxon>Eukaryota</taxon>
        <taxon>Viridiplantae</taxon>
        <taxon>Streptophyta</taxon>
        <taxon>Embryophyta</taxon>
        <taxon>Tracheophyta</taxon>
        <taxon>Spermatophyta</taxon>
        <taxon>Magnoliopsida</taxon>
        <taxon>eudicotyledons</taxon>
        <taxon>Gunneridae</taxon>
        <taxon>Pentapetalae</taxon>
        <taxon>asterids</taxon>
        <taxon>campanulids</taxon>
        <taxon>Asterales</taxon>
        <taxon>Asteraceae</taxon>
        <taxon>Asteroideae</taxon>
        <taxon>Anthemideae</taxon>
        <taxon>Anthemidinae</taxon>
        <taxon>Tanacetum</taxon>
    </lineage>
</organism>
<name>A0ABQ5ID89_9ASTR</name>
<accession>A0ABQ5ID89</accession>
<dbReference type="EMBL" id="BQNB010020601">
    <property type="protein sequence ID" value="GJT97676.1"/>
    <property type="molecule type" value="Genomic_DNA"/>
</dbReference>
<evidence type="ECO:0000313" key="2">
    <source>
        <dbReference type="EMBL" id="GJT97676.1"/>
    </source>
</evidence>